<dbReference type="PIRSF" id="PIRSF000904">
    <property type="entry name" value="FBPtase_SBPase"/>
    <property type="match status" value="1"/>
</dbReference>
<dbReference type="InterPro" id="IPR033391">
    <property type="entry name" value="FBPase_N"/>
</dbReference>
<evidence type="ECO:0000256" key="1">
    <source>
        <dbReference type="ARBA" id="ARBA00010941"/>
    </source>
</evidence>
<dbReference type="OMA" id="PNWTVGT"/>
<dbReference type="GO" id="GO:0046872">
    <property type="term" value="F:metal ion binding"/>
    <property type="evidence" value="ECO:0007669"/>
    <property type="project" value="UniProtKB-KW"/>
</dbReference>
<dbReference type="OrthoDB" id="10256725at2759"/>
<feature type="domain" description="Fructose-1-6-bisphosphatase class 1 C-terminal" evidence="8">
    <location>
        <begin position="181"/>
        <end position="305"/>
    </location>
</feature>
<reference evidence="9 10" key="1">
    <citation type="submission" date="2014-06" db="EMBL/GenBank/DDBJ databases">
        <authorList>
            <person name="Swart Estienne"/>
        </authorList>
    </citation>
    <scope>NUCLEOTIDE SEQUENCE [LARGE SCALE GENOMIC DNA]</scope>
    <source>
        <strain evidence="9 10">130c</strain>
    </source>
</reference>
<keyword evidence="3" id="KW-0378">Hydrolase</keyword>
<keyword evidence="2" id="KW-0479">Metal-binding</keyword>
<keyword evidence="5" id="KW-0119">Carbohydrate metabolism</keyword>
<dbReference type="InterPro" id="IPR044015">
    <property type="entry name" value="FBPase_C_dom"/>
</dbReference>
<dbReference type="PRINTS" id="PR01958">
    <property type="entry name" value="S17BPHPHTASE"/>
</dbReference>
<sequence length="312" mass="34993">MENTTPLEILKLDGELGQVYQGILEACKEIAEHLRYSTSNKIQTTNDFGDVQLDQDVQTDSLIFEALKNTGMVYAGLSEERSYVTQLDDNGKYIVTFDPLDGSSIIDTNFTIGSIFAIWPKGDLNEMTGRKIVGAALALYGSRTNILIYNPDTEQVDEATLQKTGENELQWVISQKNIRIRTDGRYFSPGNTRSIQYNKGYRDCIQFWSRNGYILRYSGGMAPDCYHIFKKGEGVFSSVSGEPKVTPKLRLLYECAPISYLCEKAGGLSSDGTQSVLDIQVKGYTQKCDIIIGSREEVERVERFLQNGKSQQ</sequence>
<dbReference type="GO" id="GO:0005737">
    <property type="term" value="C:cytoplasm"/>
    <property type="evidence" value="ECO:0007669"/>
    <property type="project" value="TreeGrafter"/>
</dbReference>
<evidence type="ECO:0000259" key="8">
    <source>
        <dbReference type="Pfam" id="PF18913"/>
    </source>
</evidence>
<dbReference type="HAMAP" id="MF_01855">
    <property type="entry name" value="FBPase_class1"/>
    <property type="match status" value="1"/>
</dbReference>
<protein>
    <submittedName>
        <fullName evidence="9">Sedoheptulose--bisphosphatase</fullName>
    </submittedName>
</protein>
<keyword evidence="10" id="KW-1185">Reference proteome</keyword>
<dbReference type="EMBL" id="CCKQ01001770">
    <property type="protein sequence ID" value="CDW72877.1"/>
    <property type="molecule type" value="Genomic_DNA"/>
</dbReference>
<evidence type="ECO:0000256" key="6">
    <source>
        <dbReference type="ARBA" id="ARBA00024331"/>
    </source>
</evidence>
<dbReference type="GO" id="GO:0030388">
    <property type="term" value="P:fructose 1,6-bisphosphate metabolic process"/>
    <property type="evidence" value="ECO:0007669"/>
    <property type="project" value="TreeGrafter"/>
</dbReference>
<dbReference type="SUPFAM" id="SSF56655">
    <property type="entry name" value="Carbohydrate phosphatase"/>
    <property type="match status" value="1"/>
</dbReference>
<dbReference type="GO" id="GO:0006000">
    <property type="term" value="P:fructose metabolic process"/>
    <property type="evidence" value="ECO:0007669"/>
    <property type="project" value="TreeGrafter"/>
</dbReference>
<dbReference type="GO" id="GO:0006094">
    <property type="term" value="P:gluconeogenesis"/>
    <property type="evidence" value="ECO:0007669"/>
    <property type="project" value="TreeGrafter"/>
</dbReference>
<dbReference type="Pfam" id="PF00316">
    <property type="entry name" value="FBPase"/>
    <property type="match status" value="1"/>
</dbReference>
<accession>A0A077ZSM9</accession>
<dbReference type="GO" id="GO:0042132">
    <property type="term" value="F:fructose 1,6-bisphosphate 1-phosphatase activity"/>
    <property type="evidence" value="ECO:0007669"/>
    <property type="project" value="TreeGrafter"/>
</dbReference>
<evidence type="ECO:0000313" key="10">
    <source>
        <dbReference type="Proteomes" id="UP000039865"/>
    </source>
</evidence>
<organism evidence="9 10">
    <name type="scientific">Stylonychia lemnae</name>
    <name type="common">Ciliate</name>
    <dbReference type="NCBI Taxonomy" id="5949"/>
    <lineage>
        <taxon>Eukaryota</taxon>
        <taxon>Sar</taxon>
        <taxon>Alveolata</taxon>
        <taxon>Ciliophora</taxon>
        <taxon>Intramacronucleata</taxon>
        <taxon>Spirotrichea</taxon>
        <taxon>Stichotrichia</taxon>
        <taxon>Sporadotrichida</taxon>
        <taxon>Oxytrichidae</taxon>
        <taxon>Stylonychinae</taxon>
        <taxon>Stylonychia</taxon>
    </lineage>
</organism>
<comment type="pathway">
    <text evidence="6">Carbohydrate biosynthesis.</text>
</comment>
<gene>
    <name evidence="9" type="primary">Contig8568.g9142</name>
    <name evidence="9" type="ORF">STYLEM_1844</name>
</gene>
<evidence type="ECO:0000313" key="9">
    <source>
        <dbReference type="EMBL" id="CDW72877.1"/>
    </source>
</evidence>
<name>A0A077ZSM9_STYLE</name>
<evidence type="ECO:0000259" key="7">
    <source>
        <dbReference type="Pfam" id="PF00316"/>
    </source>
</evidence>
<dbReference type="InterPro" id="IPR000146">
    <property type="entry name" value="FBPase_class-1"/>
</dbReference>
<dbReference type="Gene3D" id="3.40.190.80">
    <property type="match status" value="1"/>
</dbReference>
<dbReference type="PANTHER" id="PTHR11556:SF35">
    <property type="entry name" value="SEDOHEPTULOSE-1,7-BISPHOSPHATASE, CHLOROPLASTIC"/>
    <property type="match status" value="1"/>
</dbReference>
<evidence type="ECO:0000256" key="3">
    <source>
        <dbReference type="ARBA" id="ARBA00022801"/>
    </source>
</evidence>
<dbReference type="GO" id="GO:0005986">
    <property type="term" value="P:sucrose biosynthetic process"/>
    <property type="evidence" value="ECO:0007669"/>
    <property type="project" value="TreeGrafter"/>
</dbReference>
<dbReference type="Proteomes" id="UP000039865">
    <property type="component" value="Unassembled WGS sequence"/>
</dbReference>
<dbReference type="Pfam" id="PF18913">
    <property type="entry name" value="FBPase_C"/>
    <property type="match status" value="1"/>
</dbReference>
<dbReference type="PANTHER" id="PTHR11556">
    <property type="entry name" value="FRUCTOSE-1,6-BISPHOSPHATASE-RELATED"/>
    <property type="match status" value="1"/>
</dbReference>
<evidence type="ECO:0000256" key="4">
    <source>
        <dbReference type="ARBA" id="ARBA00022842"/>
    </source>
</evidence>
<proteinExistence type="inferred from homology"/>
<dbReference type="Gene3D" id="3.30.540.10">
    <property type="entry name" value="Fructose-1,6-Bisphosphatase, subunit A, domain 1"/>
    <property type="match status" value="1"/>
</dbReference>
<dbReference type="InterPro" id="IPR023079">
    <property type="entry name" value="SBPase"/>
</dbReference>
<evidence type="ECO:0000256" key="5">
    <source>
        <dbReference type="ARBA" id="ARBA00023277"/>
    </source>
</evidence>
<dbReference type="GO" id="GO:0006002">
    <property type="term" value="P:fructose 6-phosphate metabolic process"/>
    <property type="evidence" value="ECO:0007669"/>
    <property type="project" value="TreeGrafter"/>
</dbReference>
<dbReference type="AlphaFoldDB" id="A0A077ZSM9"/>
<feature type="domain" description="Fructose-1-6-bisphosphatase class I N-terminal" evidence="7">
    <location>
        <begin position="11"/>
        <end position="161"/>
    </location>
</feature>
<evidence type="ECO:0000256" key="2">
    <source>
        <dbReference type="ARBA" id="ARBA00022723"/>
    </source>
</evidence>
<comment type="similarity">
    <text evidence="1">Belongs to the FBPase class 1 family.</text>
</comment>
<dbReference type="InParanoid" id="A0A077ZSM9"/>
<keyword evidence="4" id="KW-0460">Magnesium</keyword>